<dbReference type="InterPro" id="IPR027417">
    <property type="entry name" value="P-loop_NTPase"/>
</dbReference>
<dbReference type="SUPFAM" id="SSF52540">
    <property type="entry name" value="P-loop containing nucleoside triphosphate hydrolases"/>
    <property type="match status" value="1"/>
</dbReference>
<dbReference type="Pfam" id="PF04465">
    <property type="entry name" value="DUF499"/>
    <property type="match status" value="1"/>
</dbReference>
<protein>
    <submittedName>
        <fullName evidence="1">DUF499 domain-containing protein</fullName>
    </submittedName>
</protein>
<name>A0ABW6VS60_9ACTN</name>
<organism evidence="1 2">
    <name type="scientific">Micromonospora parva</name>
    <dbReference type="NCBI Taxonomy" id="1464048"/>
    <lineage>
        <taxon>Bacteria</taxon>
        <taxon>Bacillati</taxon>
        <taxon>Actinomycetota</taxon>
        <taxon>Actinomycetes</taxon>
        <taxon>Micromonosporales</taxon>
        <taxon>Micromonosporaceae</taxon>
        <taxon>Micromonospora</taxon>
    </lineage>
</organism>
<reference evidence="1 2" key="1">
    <citation type="submission" date="2024-10" db="EMBL/GenBank/DDBJ databases">
        <title>The Natural Products Discovery Center: Release of the First 8490 Sequenced Strains for Exploring Actinobacteria Biosynthetic Diversity.</title>
        <authorList>
            <person name="Kalkreuter E."/>
            <person name="Kautsar S.A."/>
            <person name="Yang D."/>
            <person name="Bader C.D."/>
            <person name="Teijaro C.N."/>
            <person name="Fluegel L."/>
            <person name="Davis C.M."/>
            <person name="Simpson J.R."/>
            <person name="Lauterbach L."/>
            <person name="Steele A.D."/>
            <person name="Gui C."/>
            <person name="Meng S."/>
            <person name="Li G."/>
            <person name="Viehrig K."/>
            <person name="Ye F."/>
            <person name="Su P."/>
            <person name="Kiefer A.F."/>
            <person name="Nichols A."/>
            <person name="Cepeda A.J."/>
            <person name="Yan W."/>
            <person name="Fan B."/>
            <person name="Jiang Y."/>
            <person name="Adhikari A."/>
            <person name="Zheng C.-J."/>
            <person name="Schuster L."/>
            <person name="Cowan T.M."/>
            <person name="Smanski M.J."/>
            <person name="Chevrette M.G."/>
            <person name="De Carvalho L.P.S."/>
            <person name="Shen B."/>
        </authorList>
    </citation>
    <scope>NUCLEOTIDE SEQUENCE [LARGE SCALE GENOMIC DNA]</scope>
    <source>
        <strain evidence="1 2">NPDC000140</strain>
    </source>
</reference>
<dbReference type="Proteomes" id="UP001602287">
    <property type="component" value="Unassembled WGS sequence"/>
</dbReference>
<sequence>MLGLTLREEFQGRRLKGTAIELANENKTGATQIGAAKFLDITYPTADVVAAMEAIGPGHGQPVVLIGERGQGKSHLLAALYHGFNNPDVTSGWLKGWGVRLGQPKLGEIELRPKTHVISESLHRQNYKFLWDLVFDRHPHGSYIKGKWEAQGDKRTDIPGDKLLVELFQHTPTALVLDEFQTWYDGLTNTKQFPWRVWAFNFIQILSEIAKEHPELLVLVVSVRNGETEAYQQIHRVNPRQIDFKGPNARRDRLRLLLHRLFANRSQVPEQQIEATIAAHVSEHLRLAEAAPADHQRVRVDFVEAWPFAPHLMTLLEDQVLVATQAQETRDLIRILADVFKSRDVNSPIITAADFRLDDDKSGIAALLDSVSNQHHASLREKAQRNLSAVLAAVKDPAQNVPHLADIVGALWLRSLAINNTGAEPAELHVDITRSKPVDDNFFSAELSTIVENSFNIHQDGSRLVFREEENPQAKLIANARNDRLFGDGPDKLNDRQQLAREVRYVIGGTESAARAFRVVVLGANWTDEPWSGVEEVDLPAHWDDRIPLLVVPEPPDRVDARLGIWLKERLQRHRNAVRFLLPRDASENLFYDRDLLVLARAVLLAERWKTHNPEYSKLHTKYQRELRGILKRRFDRFAILATWNFQSPSQCTFHIESHRAEGAQIPESVDGLVSKNLFVSEDFDALVLAAAQQNESVGRLLRELQEPRPGGEDCIPWLGETLMKEKLVKICARGEIAINLRGMEYLQVRGGEDEETAWRRMRGKLGTGKHLDETYVLLPQAVPHSEGVLPPQQPEVPTRNDGAGGRLPLWPQPPGADGIPGPSVGAGPGPISTPPGGSIFGGGGATTTVRQLSTAGATSALNLLGKVESWGITPGTQVEDIQLKVANLTGAQLNDLLKKLPDGITYELTLHKEDR</sequence>
<comment type="caution">
    <text evidence="1">The sequence shown here is derived from an EMBL/GenBank/DDBJ whole genome shotgun (WGS) entry which is preliminary data.</text>
</comment>
<evidence type="ECO:0000313" key="1">
    <source>
        <dbReference type="EMBL" id="MFF5198914.1"/>
    </source>
</evidence>
<evidence type="ECO:0000313" key="2">
    <source>
        <dbReference type="Proteomes" id="UP001602287"/>
    </source>
</evidence>
<dbReference type="EMBL" id="JBIAZM010000002">
    <property type="protein sequence ID" value="MFF5198914.1"/>
    <property type="molecule type" value="Genomic_DNA"/>
</dbReference>
<proteinExistence type="predicted"/>
<dbReference type="RefSeq" id="WP_387218181.1">
    <property type="nucleotide sequence ID" value="NZ_JBIAZM010000002.1"/>
</dbReference>
<dbReference type="InterPro" id="IPR007555">
    <property type="entry name" value="DUF499"/>
</dbReference>
<accession>A0ABW6VS60</accession>
<keyword evidence="2" id="KW-1185">Reference proteome</keyword>
<gene>
    <name evidence="1" type="ORF">ACFY3B_04820</name>
</gene>